<dbReference type="InterPro" id="IPR013785">
    <property type="entry name" value="Aldolase_TIM"/>
</dbReference>
<evidence type="ECO:0000256" key="6">
    <source>
        <dbReference type="ARBA" id="ARBA00022840"/>
    </source>
</evidence>
<dbReference type="InterPro" id="IPR005481">
    <property type="entry name" value="BC-like_N"/>
</dbReference>
<reference evidence="18" key="1">
    <citation type="submission" date="2015-02" db="EMBL/GenBank/DDBJ databases">
        <title>Genome sequencing for Strongylocentrotus purpuratus.</title>
        <authorList>
            <person name="Murali S."/>
            <person name="Liu Y."/>
            <person name="Vee V."/>
            <person name="English A."/>
            <person name="Wang M."/>
            <person name="Skinner E."/>
            <person name="Han Y."/>
            <person name="Muzny D.M."/>
            <person name="Worley K.C."/>
            <person name="Gibbs R.A."/>
        </authorList>
    </citation>
    <scope>NUCLEOTIDE SEQUENCE</scope>
</reference>
<dbReference type="InterPro" id="IPR000089">
    <property type="entry name" value="Biotin_lipoyl"/>
</dbReference>
<evidence type="ECO:0000256" key="2">
    <source>
        <dbReference type="ARBA" id="ARBA00013057"/>
    </source>
</evidence>
<evidence type="ECO:0000256" key="12">
    <source>
        <dbReference type="PIRSR" id="PIRSR001594-4"/>
    </source>
</evidence>
<dbReference type="OMA" id="AEACICY"/>
<evidence type="ECO:0000256" key="7">
    <source>
        <dbReference type="ARBA" id="ARBA00023267"/>
    </source>
</evidence>
<dbReference type="InterPro" id="IPR005479">
    <property type="entry name" value="CPAse_ATP-bd"/>
</dbReference>
<dbReference type="Pfam" id="PF02785">
    <property type="entry name" value="Biotin_carb_C"/>
    <property type="match status" value="1"/>
</dbReference>
<evidence type="ECO:0000256" key="9">
    <source>
        <dbReference type="PIRSR" id="PIRSR001594-1"/>
    </source>
</evidence>
<dbReference type="InterPro" id="IPR011761">
    <property type="entry name" value="ATP-grasp"/>
</dbReference>
<dbReference type="InterPro" id="IPR016185">
    <property type="entry name" value="PreATP-grasp_dom_sf"/>
</dbReference>
<dbReference type="SMART" id="SM00878">
    <property type="entry name" value="Biotin_carb_C"/>
    <property type="match status" value="1"/>
</dbReference>
<dbReference type="NCBIfam" id="TIGR01235">
    <property type="entry name" value="pyruv_carbox"/>
    <property type="match status" value="1"/>
</dbReference>
<evidence type="ECO:0000256" key="5">
    <source>
        <dbReference type="ARBA" id="ARBA00022741"/>
    </source>
</evidence>
<keyword evidence="6 8" id="KW-0067">ATP-binding</keyword>
<dbReference type="Pfam" id="PF00289">
    <property type="entry name" value="Biotin_carb_N"/>
    <property type="match status" value="1"/>
</dbReference>
<comment type="cofactor">
    <cofactor evidence="1 8">
        <name>biotin</name>
        <dbReference type="ChEBI" id="CHEBI:57586"/>
    </cofactor>
</comment>
<dbReference type="KEGG" id="spu:574782"/>
<evidence type="ECO:0000256" key="8">
    <source>
        <dbReference type="PIRNR" id="PIRNR001594"/>
    </source>
</evidence>
<dbReference type="PROSITE" id="PS00867">
    <property type="entry name" value="CPSASE_2"/>
    <property type="match status" value="1"/>
</dbReference>
<feature type="binding site" description="via carbamate group" evidence="11">
    <location>
        <position position="777"/>
    </location>
    <ligand>
        <name>Mn(2+)</name>
        <dbReference type="ChEBI" id="CHEBI:29035"/>
    </ligand>
</feature>
<dbReference type="InterPro" id="IPR055268">
    <property type="entry name" value="PCB-like"/>
</dbReference>
<keyword evidence="18" id="KW-1185">Reference proteome</keyword>
<dbReference type="AlphaFoldDB" id="A0A7M7PS69"/>
<dbReference type="RefSeq" id="XP_030854764.1">
    <property type="nucleotide sequence ID" value="XM_030998904.1"/>
</dbReference>
<dbReference type="CTD" id="5091"/>
<dbReference type="GO" id="GO:0005524">
    <property type="term" value="F:ATP binding"/>
    <property type="evidence" value="ECO:0007669"/>
    <property type="project" value="UniProtKB-UniRule"/>
</dbReference>
<dbReference type="Gene3D" id="3.30.470.20">
    <property type="entry name" value="ATP-grasp fold, B domain"/>
    <property type="match status" value="1"/>
</dbReference>
<evidence type="ECO:0000256" key="10">
    <source>
        <dbReference type="PIRSR" id="PIRSR001594-2"/>
    </source>
</evidence>
<evidence type="ECO:0000313" key="18">
    <source>
        <dbReference type="Proteomes" id="UP000007110"/>
    </source>
</evidence>
<dbReference type="FunFam" id="3.30.470.20:FF:000012">
    <property type="entry name" value="Pyruvate carboxylase"/>
    <property type="match status" value="1"/>
</dbReference>
<dbReference type="GO" id="GO:0009374">
    <property type="term" value="F:biotin binding"/>
    <property type="evidence" value="ECO:0007669"/>
    <property type="project" value="UniProtKB-ARBA"/>
</dbReference>
<feature type="binding site" evidence="10">
    <location>
        <position position="944"/>
    </location>
    <ligand>
        <name>substrate</name>
    </ligand>
</feature>
<dbReference type="FunFam" id="3.40.50.20:FF:000010">
    <property type="entry name" value="Propionyl-CoA carboxylase subunit alpha"/>
    <property type="match status" value="1"/>
</dbReference>
<dbReference type="Pfam" id="PF02436">
    <property type="entry name" value="PYC_OADA"/>
    <property type="match status" value="1"/>
</dbReference>
<dbReference type="GO" id="GO:0005739">
    <property type="term" value="C:mitochondrion"/>
    <property type="evidence" value="ECO:0000318"/>
    <property type="project" value="GO_Central"/>
</dbReference>
<evidence type="ECO:0000259" key="13">
    <source>
        <dbReference type="PROSITE" id="PS50968"/>
    </source>
</evidence>
<dbReference type="PROSITE" id="PS50975">
    <property type="entry name" value="ATP_GRASP"/>
    <property type="match status" value="1"/>
</dbReference>
<dbReference type="EC" id="6.4.1.1" evidence="2 8"/>
<comment type="function">
    <text evidence="8">Catalyzes a 2-step reaction, involving the ATP-dependent carboxylation of the covalently attached biotin in the first step and the transfer of the carboxyl group to pyruvate in the second.</text>
</comment>
<feature type="binding site" evidence="11">
    <location>
        <position position="809"/>
    </location>
    <ligand>
        <name>Mn(2+)</name>
        <dbReference type="ChEBI" id="CHEBI:29035"/>
    </ligand>
</feature>
<dbReference type="InterPro" id="IPR011764">
    <property type="entry name" value="Biotin_carboxylation_dom"/>
</dbReference>
<dbReference type="PROSITE" id="PS50979">
    <property type="entry name" value="BC"/>
    <property type="match status" value="1"/>
</dbReference>
<keyword evidence="3 8" id="KW-0436">Ligase</keyword>
<dbReference type="PROSITE" id="PS50968">
    <property type="entry name" value="BIOTINYL_LIPOYL"/>
    <property type="match status" value="1"/>
</dbReference>
<keyword evidence="7 8" id="KW-0092">Biotin</keyword>
<dbReference type="Gene3D" id="3.10.600.10">
    <property type="entry name" value="pyruvate carboxylase f1077a mutant domain"/>
    <property type="match status" value="1"/>
</dbReference>
<evidence type="ECO:0000259" key="14">
    <source>
        <dbReference type="PROSITE" id="PS50975"/>
    </source>
</evidence>
<evidence type="ECO:0000259" key="15">
    <source>
        <dbReference type="PROSITE" id="PS50979"/>
    </source>
</evidence>
<dbReference type="InterPro" id="IPR005482">
    <property type="entry name" value="Biotin_COase_C"/>
</dbReference>
<proteinExistence type="predicted"/>
<dbReference type="InterPro" id="IPR011053">
    <property type="entry name" value="Single_hybrid_motif"/>
</dbReference>
<dbReference type="SUPFAM" id="SSF51230">
    <property type="entry name" value="Single hybrid motif"/>
    <property type="match status" value="1"/>
</dbReference>
<dbReference type="InParanoid" id="A0A7M7PS69"/>
<dbReference type="FunFam" id="3.30.1490.20:FF:000018">
    <property type="entry name" value="Biotin carboxylase"/>
    <property type="match status" value="1"/>
</dbReference>
<sequence length="1215" mass="133643">MFKVQASRAGTILPRIREAWQFRQLQKTATPSCAVLSTNSFHGNRYRSNIAQEQATEKKKIEKLMVANRGEIAIRVFRACTELGIRTVAIYSEQDKGNMHRGKADEAYLIGQGLPPVAAYLSVPEIIQIAKEHKVDAIHPGYGFLSERADFAKACTDANIRFIGPSPTVVHQMGDKVEARQIAIAAGVPVVPGTDGPVTTTQEVEVFCEQHGFPIILKAAYGGGGRGMRVVRSMDEVQENFERASSEALAAFGDGSMFIERYIEEPRHIEVQVLGDKFGNVIHLYERDCSVQRRHQKLIELAPAPMLDPVLRNKMTSDAVKLCKSVNYENAGTVEFLLDKQGNHYFIEVNARLQVEHTVTEEITGVDLVQSQIKVAEGYSLPELNLSQDDIHIQGSAMQCRITTEDPAKNFQPDTGRIEVFRSGEGMGIRIDSALAFAGAIVSPHYDSLLVKLISRSRDHESSVRKMLRALAEFRIRGVKTNIPFLENVLRHEEFVSGQVNTSFIDENPYLTREFKPSQNRAQKLLYYFSNLLVNGPATPLATGLRPANVTPPIPEVPYGGANGSYHSNDKAIPLGKRDILLREGPEAFAKAVRNNPGLMLTDTTYRDAHQSLLATRVRTYDLKNISPFVAHNFQNLFSLENWGGATFDVALRFLHECPWERLETLREIIPNIPFQMLLRGANAVGYTSYPDNVVYKFCEQAHKSGMDIFRVFDCLNYLPNLILGMEAAGASGGVVEAAISYSGDVSDPSKTKYTMDYYTDLATELVKAGTHILCIKDMAGLLKPRAATILVSELRDRFPDMPIHIHTHDTSGAGVAAMLAAAEAGADVVDVAADSVSGMTSQPSMGAIVAALENTGMDTGVALEEVFKYSSYWEVTRQLYAPFECTVTMKSGNADIYRNEIPGGQYTNLQFQAFSLGLGSQFDEVKKAYVQANQLLGDLIKVTPSSKVVGDLAQFMVQNKLTPEQIEEKADELSFPKSVVEFLQGHIGQPYGGFPEPLRSKVTKGLSIVDGRPGESLAPLDFDALKTELVAQHGKWIRDSDVVSSALYPKVFEDFANFKKDFGPVNTLDTKIFLVGPNIAEEFNVEIEKGKTLHITLLAMGDLNKKTGEREVFFELNGQLRSVLIKDNAAMKEMHVHPKAQKSVKGSVGAPMPGEVIDVRVQVGDKVEKGAPLVVLSAMKMEMVVSAPMSGVVKSVSVKKGSPVEGADLLVDIE</sequence>
<dbReference type="SUPFAM" id="SSF52440">
    <property type="entry name" value="PreATP-grasp domain"/>
    <property type="match status" value="1"/>
</dbReference>
<dbReference type="GO" id="GO:0046872">
    <property type="term" value="F:metal ion binding"/>
    <property type="evidence" value="ECO:0007669"/>
    <property type="project" value="UniProtKB-KW"/>
</dbReference>
<dbReference type="SUPFAM" id="SSF89000">
    <property type="entry name" value="post-HMGL domain-like"/>
    <property type="match status" value="1"/>
</dbReference>
<dbReference type="PIRSF" id="PIRSF001594">
    <property type="entry name" value="Pyruv_carbox"/>
    <property type="match status" value="1"/>
</dbReference>
<feature type="active site" evidence="9">
    <location>
        <position position="352"/>
    </location>
</feature>
<feature type="modified residue" description="N6-carboxylysine" evidence="12">
    <location>
        <position position="777"/>
    </location>
</feature>
<dbReference type="Proteomes" id="UP000007110">
    <property type="component" value="Unassembled WGS sequence"/>
</dbReference>
<dbReference type="SUPFAM" id="SSF56059">
    <property type="entry name" value="Glutathione synthetase ATP-binding domain-like"/>
    <property type="match status" value="1"/>
</dbReference>
<feature type="binding site" evidence="10">
    <location>
        <position position="680"/>
    </location>
    <ligand>
        <name>substrate</name>
    </ligand>
</feature>
<dbReference type="EnsemblMetazoa" id="XM_030998905">
    <property type="protein sequence ID" value="XP_030854765"/>
    <property type="gene ID" value="LOC574782"/>
</dbReference>
<feature type="binding site" evidence="10">
    <location>
        <position position="295"/>
    </location>
    <ligand>
        <name>ATP</name>
        <dbReference type="ChEBI" id="CHEBI:30616"/>
    </ligand>
</feature>
<dbReference type="PANTHER" id="PTHR43778">
    <property type="entry name" value="PYRUVATE CARBOXYLASE"/>
    <property type="match status" value="1"/>
</dbReference>
<evidence type="ECO:0000256" key="4">
    <source>
        <dbReference type="ARBA" id="ARBA00022723"/>
    </source>
</evidence>
<dbReference type="CDD" id="cd07937">
    <property type="entry name" value="DRE_TIM_PC_TC_5S"/>
    <property type="match status" value="1"/>
</dbReference>
<feature type="binding site" evidence="11">
    <location>
        <position position="807"/>
    </location>
    <ligand>
        <name>Mn(2+)</name>
        <dbReference type="ChEBI" id="CHEBI:29035"/>
    </ligand>
</feature>
<dbReference type="OrthoDB" id="196847at2759"/>
<dbReference type="SUPFAM" id="SSF51569">
    <property type="entry name" value="Aldolase"/>
    <property type="match status" value="1"/>
</dbReference>
<dbReference type="FunFam" id="3.10.600.10:FF:000001">
    <property type="entry name" value="Pyruvate carboxylase"/>
    <property type="match status" value="1"/>
</dbReference>
<evidence type="ECO:0000256" key="1">
    <source>
        <dbReference type="ARBA" id="ARBA00001953"/>
    </source>
</evidence>
<dbReference type="FunFam" id="2.40.50.100:FF:000003">
    <property type="entry name" value="Acetyl-CoA carboxylase biotin carboxyl carrier protein"/>
    <property type="match status" value="1"/>
</dbReference>
<dbReference type="NCBIfam" id="NF006761">
    <property type="entry name" value="PRK09282.1"/>
    <property type="match status" value="1"/>
</dbReference>
<dbReference type="GO" id="GO:0006094">
    <property type="term" value="P:gluconeogenesis"/>
    <property type="evidence" value="ECO:0000318"/>
    <property type="project" value="GO_Central"/>
</dbReference>
<dbReference type="InterPro" id="IPR000891">
    <property type="entry name" value="PYR_CT"/>
</dbReference>
<feature type="domain" description="Lipoyl-binding" evidence="13">
    <location>
        <begin position="1146"/>
        <end position="1215"/>
    </location>
</feature>
<feature type="binding site" evidence="10">
    <location>
        <position position="176"/>
    </location>
    <ligand>
        <name>ATP</name>
        <dbReference type="ChEBI" id="CHEBI:30616"/>
    </ligand>
</feature>
<dbReference type="FunCoup" id="A0A7M7PS69">
    <property type="interactions" value="1053"/>
</dbReference>
<dbReference type="RefSeq" id="XP_030854765.1">
    <property type="nucleotide sequence ID" value="XM_030998905.1"/>
</dbReference>
<dbReference type="Gene3D" id="2.40.50.100">
    <property type="match status" value="1"/>
</dbReference>
<evidence type="ECO:0000259" key="16">
    <source>
        <dbReference type="PROSITE" id="PS50991"/>
    </source>
</evidence>
<dbReference type="EnsemblMetazoa" id="XM_030998904">
    <property type="protein sequence ID" value="XP_030854764"/>
    <property type="gene ID" value="LOC574782"/>
</dbReference>
<feature type="binding site" evidence="11">
    <location>
        <position position="608"/>
    </location>
    <ligand>
        <name>Mn(2+)</name>
        <dbReference type="ChEBI" id="CHEBI:29035"/>
    </ligand>
</feature>
<feature type="domain" description="Biotin carboxylation" evidence="15">
    <location>
        <begin position="60"/>
        <end position="510"/>
    </location>
</feature>
<organism evidence="17 18">
    <name type="scientific">Strongylocentrotus purpuratus</name>
    <name type="common">Purple sea urchin</name>
    <dbReference type="NCBI Taxonomy" id="7668"/>
    <lineage>
        <taxon>Eukaryota</taxon>
        <taxon>Metazoa</taxon>
        <taxon>Echinodermata</taxon>
        <taxon>Eleutherozoa</taxon>
        <taxon>Echinozoa</taxon>
        <taxon>Echinoidea</taxon>
        <taxon>Euechinoidea</taxon>
        <taxon>Echinacea</taxon>
        <taxon>Camarodonta</taxon>
        <taxon>Echinidea</taxon>
        <taxon>Strongylocentrotidae</taxon>
        <taxon>Strongylocentrotus</taxon>
    </lineage>
</organism>
<dbReference type="InterPro" id="IPR003379">
    <property type="entry name" value="Carboxylase_cons_dom"/>
</dbReference>
<dbReference type="Gene3D" id="3.20.20.70">
    <property type="entry name" value="Aldolase class I"/>
    <property type="match status" value="1"/>
</dbReference>
<dbReference type="GO" id="GO:0004736">
    <property type="term" value="F:pyruvate carboxylase activity"/>
    <property type="evidence" value="ECO:0000318"/>
    <property type="project" value="GO_Central"/>
</dbReference>
<dbReference type="SUPFAM" id="SSF51246">
    <property type="entry name" value="Rudiment single hybrid motif"/>
    <property type="match status" value="1"/>
</dbReference>
<dbReference type="PANTHER" id="PTHR43778:SF2">
    <property type="entry name" value="PYRUVATE CARBOXYLASE, MITOCHONDRIAL"/>
    <property type="match status" value="1"/>
</dbReference>
<dbReference type="PROSITE" id="PS00866">
    <property type="entry name" value="CPSASE_1"/>
    <property type="match status" value="1"/>
</dbReference>
<accession>A0A7M7PS69</accession>
<dbReference type="Pfam" id="PF02786">
    <property type="entry name" value="CPSase_L_D2"/>
    <property type="match status" value="1"/>
</dbReference>
<feature type="binding site" evidence="10">
    <location>
        <position position="260"/>
    </location>
    <ligand>
        <name>ATP</name>
        <dbReference type="ChEBI" id="CHEBI:30616"/>
    </ligand>
</feature>
<dbReference type="Pfam" id="PF00682">
    <property type="entry name" value="HMGL-like"/>
    <property type="match status" value="1"/>
</dbReference>
<dbReference type="CDD" id="cd06850">
    <property type="entry name" value="biotinyl_domain"/>
    <property type="match status" value="1"/>
</dbReference>
<keyword evidence="4 11" id="KW-0479">Metal-binding</keyword>
<dbReference type="FunFam" id="3.20.20.70:FF:000033">
    <property type="entry name" value="Pyruvate carboxylase"/>
    <property type="match status" value="1"/>
</dbReference>
<feature type="domain" description="ATP-grasp" evidence="14">
    <location>
        <begin position="180"/>
        <end position="377"/>
    </location>
</feature>
<dbReference type="PROSITE" id="PS50991">
    <property type="entry name" value="PYR_CT"/>
    <property type="match status" value="1"/>
</dbReference>
<dbReference type="InterPro" id="IPR005930">
    <property type="entry name" value="Pyruv_COase"/>
</dbReference>
<dbReference type="InterPro" id="IPR011054">
    <property type="entry name" value="Rudment_hybrid_motif"/>
</dbReference>
<dbReference type="GeneID" id="574782"/>
<evidence type="ECO:0000256" key="11">
    <source>
        <dbReference type="PIRSR" id="PIRSR001594-3"/>
    </source>
</evidence>
<evidence type="ECO:0000313" key="17">
    <source>
        <dbReference type="EnsemblMetazoa" id="XP_030854764"/>
    </source>
</evidence>
<keyword evidence="5 8" id="KW-0547">Nucleotide-binding</keyword>
<dbReference type="Pfam" id="PF00364">
    <property type="entry name" value="Biotin_lipoyl"/>
    <property type="match status" value="1"/>
</dbReference>
<feature type="modified residue" description="N6-biotinyllysine" evidence="12">
    <location>
        <position position="1181"/>
    </location>
</feature>
<feature type="domain" description="Pyruvate carboxyltransferase" evidence="16">
    <location>
        <begin position="599"/>
        <end position="868"/>
    </location>
</feature>
<dbReference type="NCBIfam" id="NF009554">
    <property type="entry name" value="PRK12999.1"/>
    <property type="match status" value="1"/>
</dbReference>
<evidence type="ECO:0000256" key="3">
    <source>
        <dbReference type="ARBA" id="ARBA00022598"/>
    </source>
</evidence>
<name>A0A7M7PS69_STRPU</name>
<reference evidence="17" key="2">
    <citation type="submission" date="2021-01" db="UniProtKB">
        <authorList>
            <consortium name="EnsemblMetazoa"/>
        </authorList>
    </citation>
    <scope>IDENTIFICATION</scope>
</reference>
<comment type="catalytic activity">
    <reaction evidence="8">
        <text>hydrogencarbonate + pyruvate + ATP = oxaloacetate + ADP + phosphate + H(+)</text>
        <dbReference type="Rhea" id="RHEA:20844"/>
        <dbReference type="ChEBI" id="CHEBI:15361"/>
        <dbReference type="ChEBI" id="CHEBI:15378"/>
        <dbReference type="ChEBI" id="CHEBI:16452"/>
        <dbReference type="ChEBI" id="CHEBI:17544"/>
        <dbReference type="ChEBI" id="CHEBI:30616"/>
        <dbReference type="ChEBI" id="CHEBI:43474"/>
        <dbReference type="ChEBI" id="CHEBI:456216"/>
        <dbReference type="EC" id="6.4.1.1"/>
    </reaction>
</comment>
<protein>
    <recommendedName>
        <fullName evidence="2 8">Pyruvate carboxylase</fullName>
        <ecNumber evidence="2 8">6.4.1.1</ecNumber>
    </recommendedName>
</protein>